<dbReference type="EMBL" id="MU004182">
    <property type="protein sequence ID" value="KAF2500934.1"/>
    <property type="molecule type" value="Genomic_DNA"/>
</dbReference>
<name>A0A6A6R951_9PEZI</name>
<protein>
    <submittedName>
        <fullName evidence="1">Uncharacterized protein</fullName>
    </submittedName>
</protein>
<evidence type="ECO:0000313" key="2">
    <source>
        <dbReference type="Proteomes" id="UP000799750"/>
    </source>
</evidence>
<sequence length="366" mass="42242">MYPGQHTRTVLIRWNERPGGVPRYSINLAKFVRPLHLQVKIDGQWMLFMQWIEELPCQKKEFVGELGYIRQQQWWASNGQRFRLMDLPKELRLCVYEQAMGTDIYPQLSPQGLVSLGKGYEYPWNYRRKDEVQGPNLALLRVSKQVSEEATKTAWEGSRMSFAQQNSMAFVIPGLKNLVPRFSVLTHISLCFQTSEYIQFFEVQVQPWSGIPGYFNHNTSARAVLSKTNLPNLKELGIKFASPENPSNSPWFRSSSFFPNPLWGWYTSDTDAPVVCHKVTVDWIMAYAKASVEHIPLVYVEGYIKTSLKEKWNATFKAQRNGTYSDISSDLLAIQSLTLEDMPPRCKCTTQCERHSLGPWEFDFGD</sequence>
<organism evidence="1 2">
    <name type="scientific">Lophium mytilinum</name>
    <dbReference type="NCBI Taxonomy" id="390894"/>
    <lineage>
        <taxon>Eukaryota</taxon>
        <taxon>Fungi</taxon>
        <taxon>Dikarya</taxon>
        <taxon>Ascomycota</taxon>
        <taxon>Pezizomycotina</taxon>
        <taxon>Dothideomycetes</taxon>
        <taxon>Pleosporomycetidae</taxon>
        <taxon>Mytilinidiales</taxon>
        <taxon>Mytilinidiaceae</taxon>
        <taxon>Lophium</taxon>
    </lineage>
</organism>
<dbReference type="PANTHER" id="PTHR38790">
    <property type="entry name" value="2EXR DOMAIN-CONTAINING PROTEIN-RELATED"/>
    <property type="match status" value="1"/>
</dbReference>
<dbReference type="PANTHER" id="PTHR38790:SF9">
    <property type="entry name" value="F-BOX DOMAIN-CONTAINING PROTEIN"/>
    <property type="match status" value="1"/>
</dbReference>
<proteinExistence type="predicted"/>
<dbReference type="AlphaFoldDB" id="A0A6A6R951"/>
<keyword evidence="2" id="KW-1185">Reference proteome</keyword>
<accession>A0A6A6R951</accession>
<dbReference type="OrthoDB" id="5335493at2759"/>
<evidence type="ECO:0000313" key="1">
    <source>
        <dbReference type="EMBL" id="KAF2500934.1"/>
    </source>
</evidence>
<dbReference type="Proteomes" id="UP000799750">
    <property type="component" value="Unassembled WGS sequence"/>
</dbReference>
<gene>
    <name evidence="1" type="ORF">BU16DRAFT_522016</name>
</gene>
<reference evidence="1" key="1">
    <citation type="journal article" date="2020" name="Stud. Mycol.">
        <title>101 Dothideomycetes genomes: a test case for predicting lifestyles and emergence of pathogens.</title>
        <authorList>
            <person name="Haridas S."/>
            <person name="Albert R."/>
            <person name="Binder M."/>
            <person name="Bloem J."/>
            <person name="Labutti K."/>
            <person name="Salamov A."/>
            <person name="Andreopoulos B."/>
            <person name="Baker S."/>
            <person name="Barry K."/>
            <person name="Bills G."/>
            <person name="Bluhm B."/>
            <person name="Cannon C."/>
            <person name="Castanera R."/>
            <person name="Culley D."/>
            <person name="Daum C."/>
            <person name="Ezra D."/>
            <person name="Gonzalez J."/>
            <person name="Henrissat B."/>
            <person name="Kuo A."/>
            <person name="Liang C."/>
            <person name="Lipzen A."/>
            <person name="Lutzoni F."/>
            <person name="Magnuson J."/>
            <person name="Mondo S."/>
            <person name="Nolan M."/>
            <person name="Ohm R."/>
            <person name="Pangilinan J."/>
            <person name="Park H.-J."/>
            <person name="Ramirez L."/>
            <person name="Alfaro M."/>
            <person name="Sun H."/>
            <person name="Tritt A."/>
            <person name="Yoshinaga Y."/>
            <person name="Zwiers L.-H."/>
            <person name="Turgeon B."/>
            <person name="Goodwin S."/>
            <person name="Spatafora J."/>
            <person name="Crous P."/>
            <person name="Grigoriev I."/>
        </authorList>
    </citation>
    <scope>NUCLEOTIDE SEQUENCE</scope>
    <source>
        <strain evidence="1">CBS 269.34</strain>
    </source>
</reference>